<dbReference type="EMBL" id="JACEFF010000190">
    <property type="protein sequence ID" value="KAH9642364.1"/>
    <property type="molecule type" value="Genomic_DNA"/>
</dbReference>
<sequence length="106" mass="12305">MLTSSFNVKMIERFMEETKTNLVSIETEIQIAMATSYFNSAALTASLLLRNLRNSNHASEYSQNVYSGHMDVHLIPPVNLVKTTRRHSRQITENIVIANRKYQRRY</sequence>
<reference evidence="1" key="1">
    <citation type="journal article" date="2021" name="G3 (Bethesda)">
        <title>Genome and transcriptome analysis of the beet armyworm Spodoptera exigua reveals targets for pest control. .</title>
        <authorList>
            <person name="Simon S."/>
            <person name="Breeschoten T."/>
            <person name="Jansen H.J."/>
            <person name="Dirks R.P."/>
            <person name="Schranz M.E."/>
            <person name="Ros V.I.D."/>
        </authorList>
    </citation>
    <scope>NUCLEOTIDE SEQUENCE</scope>
    <source>
        <strain evidence="1">TB_SE_WUR_2020</strain>
    </source>
</reference>
<organism evidence="1 2">
    <name type="scientific">Spodoptera exigua</name>
    <name type="common">Beet armyworm</name>
    <name type="synonym">Noctua fulgens</name>
    <dbReference type="NCBI Taxonomy" id="7107"/>
    <lineage>
        <taxon>Eukaryota</taxon>
        <taxon>Metazoa</taxon>
        <taxon>Ecdysozoa</taxon>
        <taxon>Arthropoda</taxon>
        <taxon>Hexapoda</taxon>
        <taxon>Insecta</taxon>
        <taxon>Pterygota</taxon>
        <taxon>Neoptera</taxon>
        <taxon>Endopterygota</taxon>
        <taxon>Lepidoptera</taxon>
        <taxon>Glossata</taxon>
        <taxon>Ditrysia</taxon>
        <taxon>Noctuoidea</taxon>
        <taxon>Noctuidae</taxon>
        <taxon>Amphipyrinae</taxon>
        <taxon>Spodoptera</taxon>
    </lineage>
</organism>
<evidence type="ECO:0000313" key="2">
    <source>
        <dbReference type="Proteomes" id="UP000814243"/>
    </source>
</evidence>
<proteinExistence type="predicted"/>
<accession>A0A922SM74</accession>
<comment type="caution">
    <text evidence="1">The sequence shown here is derived from an EMBL/GenBank/DDBJ whole genome shotgun (WGS) entry which is preliminary data.</text>
</comment>
<gene>
    <name evidence="1" type="ORF">HF086_004896</name>
</gene>
<protein>
    <submittedName>
        <fullName evidence="1">Uncharacterized protein</fullName>
    </submittedName>
</protein>
<name>A0A922SM74_SPOEX</name>
<evidence type="ECO:0000313" key="1">
    <source>
        <dbReference type="EMBL" id="KAH9642364.1"/>
    </source>
</evidence>
<dbReference type="AlphaFoldDB" id="A0A922SM74"/>
<dbReference type="Proteomes" id="UP000814243">
    <property type="component" value="Unassembled WGS sequence"/>
</dbReference>